<dbReference type="InterPro" id="IPR027417">
    <property type="entry name" value="P-loop_NTPase"/>
</dbReference>
<dbReference type="Pfam" id="PF02374">
    <property type="entry name" value="ArsA_ATPase"/>
    <property type="match status" value="3"/>
</dbReference>
<dbReference type="PANTHER" id="PTHR10803:SF3">
    <property type="entry name" value="ATPASE GET3"/>
    <property type="match status" value="1"/>
</dbReference>
<dbReference type="Gene3D" id="3.40.50.300">
    <property type="entry name" value="P-loop containing nucleotide triphosphate hydrolases"/>
    <property type="match status" value="2"/>
</dbReference>
<accession>A0A558AT95</accession>
<evidence type="ECO:0000256" key="1">
    <source>
        <dbReference type="ARBA" id="ARBA00011040"/>
    </source>
</evidence>
<feature type="coiled-coil region" evidence="2">
    <location>
        <begin position="193"/>
        <end position="245"/>
    </location>
</feature>
<reference evidence="4 5" key="1">
    <citation type="submission" date="2019-07" db="EMBL/GenBank/DDBJ databases">
        <title>Salinicoccus cyprini sp. nov., isolated from gastro-intestinal tract of mirror carp, Cyprinus carpio var. specularis, collected from Gobind Sagar Reservoir, Himachal Pradesh, India.</title>
        <authorList>
            <person name="Talwar C."/>
            <person name="Singh A.K."/>
            <person name="Lal R."/>
            <person name="Negi R.K."/>
        </authorList>
    </citation>
    <scope>NUCLEOTIDE SEQUENCE [LARGE SCALE GENOMIC DNA]</scope>
    <source>
        <strain evidence="4 5">CT19</strain>
    </source>
</reference>
<dbReference type="SUPFAM" id="SSF52540">
    <property type="entry name" value="P-loop containing nucleoside triphosphate hydrolases"/>
    <property type="match status" value="2"/>
</dbReference>
<dbReference type="Proteomes" id="UP000315103">
    <property type="component" value="Unassembled WGS sequence"/>
</dbReference>
<name>A0A558AT95_9STAP</name>
<dbReference type="InterPro" id="IPR027541">
    <property type="entry name" value="Ars_ATPase"/>
</dbReference>
<dbReference type="InterPro" id="IPR025723">
    <property type="entry name" value="ArsA/GET3_ATPase-like"/>
</dbReference>
<evidence type="ECO:0000259" key="3">
    <source>
        <dbReference type="Pfam" id="PF02374"/>
    </source>
</evidence>
<dbReference type="PIRSF" id="PIRSF001327">
    <property type="entry name" value="Arsenical_pump-driving_ATPase"/>
    <property type="match status" value="1"/>
</dbReference>
<dbReference type="RefSeq" id="WP_145289647.1">
    <property type="nucleotide sequence ID" value="NZ_VMSJ01000004.1"/>
</dbReference>
<feature type="domain" description="ArsA/GET3 Anion-transporting ATPase-like" evidence="3">
    <location>
        <begin position="338"/>
        <end position="483"/>
    </location>
</feature>
<dbReference type="CDD" id="cd02035">
    <property type="entry name" value="ArsA"/>
    <property type="match status" value="2"/>
</dbReference>
<keyword evidence="5" id="KW-1185">Reference proteome</keyword>
<protein>
    <submittedName>
        <fullName evidence="4">Arsenical pump-driving ATPase</fullName>
    </submittedName>
</protein>
<comment type="similarity">
    <text evidence="1">Belongs to the arsA ATPase family.</text>
</comment>
<evidence type="ECO:0000313" key="5">
    <source>
        <dbReference type="Proteomes" id="UP000315103"/>
    </source>
</evidence>
<organism evidence="4 5">
    <name type="scientific">Salinicoccus cyprini</name>
    <dbReference type="NCBI Taxonomy" id="2493691"/>
    <lineage>
        <taxon>Bacteria</taxon>
        <taxon>Bacillati</taxon>
        <taxon>Bacillota</taxon>
        <taxon>Bacilli</taxon>
        <taxon>Bacillales</taxon>
        <taxon>Staphylococcaceae</taxon>
        <taxon>Salinicoccus</taxon>
    </lineage>
</organism>
<dbReference type="PANTHER" id="PTHR10803">
    <property type="entry name" value="ARSENICAL PUMP-DRIVING ATPASE ARSENITE-TRANSLOCATING ATPASE"/>
    <property type="match status" value="1"/>
</dbReference>
<proteinExistence type="inferred from homology"/>
<feature type="domain" description="ArsA/GET3 Anion-transporting ATPase-like" evidence="3">
    <location>
        <begin position="25"/>
        <end position="280"/>
    </location>
</feature>
<keyword evidence="2" id="KW-0175">Coiled coil</keyword>
<dbReference type="InterPro" id="IPR016300">
    <property type="entry name" value="ATPase_ArsA/GET3"/>
</dbReference>
<dbReference type="OrthoDB" id="9780677at2"/>
<dbReference type="AlphaFoldDB" id="A0A558AT95"/>
<feature type="domain" description="ArsA/GET3 Anion-transporting ATPase-like" evidence="3">
    <location>
        <begin position="485"/>
        <end position="565"/>
    </location>
</feature>
<dbReference type="NCBIfam" id="TIGR04291">
    <property type="entry name" value="arsen_driv_ArsA"/>
    <property type="match status" value="1"/>
</dbReference>
<dbReference type="NCBIfam" id="TIGR00345">
    <property type="entry name" value="GET3_arsA_TRC40"/>
    <property type="match status" value="1"/>
</dbReference>
<dbReference type="GO" id="GO:0005524">
    <property type="term" value="F:ATP binding"/>
    <property type="evidence" value="ECO:0007669"/>
    <property type="project" value="InterPro"/>
</dbReference>
<dbReference type="GO" id="GO:0016887">
    <property type="term" value="F:ATP hydrolysis activity"/>
    <property type="evidence" value="ECO:0007669"/>
    <property type="project" value="InterPro"/>
</dbReference>
<comment type="caution">
    <text evidence="4">The sequence shown here is derived from an EMBL/GenBank/DDBJ whole genome shotgun (WGS) entry which is preliminary data.</text>
</comment>
<gene>
    <name evidence="4" type="primary">arsA</name>
    <name evidence="4" type="ORF">FO441_10340</name>
</gene>
<evidence type="ECO:0000256" key="2">
    <source>
        <dbReference type="SAM" id="Coils"/>
    </source>
</evidence>
<sequence>MEGAVVETDAARITRKLAPEAIELTKYLFFTGKGGVGKTTVSSALALNLAKQSFRVALISTDPASNLQDVFNMNLTNELTSHPDYENLSIANFDPLTAAEDYKNSVVKPYEGILPEETLDNMKEQLSGSCTVEVAAFNEFTHFLSDENIEAEYDYIIFDTAPTGHTLRMLELPTAWNDYLNTTNHDASCLGQLSGLDENRRKYQRALERLRDGTSTTMMLVTRPEQSAMQELQRAQKELKDLSINHFKIIINGYIDAVHGDISKHKKHQQDGVIEVFSEWLNENDVHHVSYSGRINRTLSDLVGLFDDTIEIEADAFEKEDHPTIEGLVEEIERSSVRYLFTMGKGGVGKTTVATLLAETLAAKGYRVHLTTTDPTKEIIAIQNRDNLVTSFIDEEAALASYKEEVLSSLGADISQADIDYIEEDLRSPCTEEIAFFKAFSEVMANNDQADYVVVDTAPTGHTLLLLDSSESYHKELEKQGNRSKDAVQTLLPKIQDQKLTQMIIVSLAEATPYYEASRLSDDLDRADIGHKWWVINQSLVTLDAQDELFSNKKKDESKWIGMIGTLSENNYHLIPYKEK</sequence>
<evidence type="ECO:0000313" key="4">
    <source>
        <dbReference type="EMBL" id="TVT27426.1"/>
    </source>
</evidence>
<dbReference type="EMBL" id="VMSJ01000004">
    <property type="protein sequence ID" value="TVT27426.1"/>
    <property type="molecule type" value="Genomic_DNA"/>
</dbReference>
<dbReference type="GO" id="GO:0015446">
    <property type="term" value="F:ATPase-coupled arsenite transmembrane transporter activity"/>
    <property type="evidence" value="ECO:0007669"/>
    <property type="project" value="InterPro"/>
</dbReference>